<protein>
    <submittedName>
        <fullName evidence="1">Uncharacterized protein</fullName>
    </submittedName>
</protein>
<gene>
    <name evidence="1" type="ORF">S01H1_53036</name>
</gene>
<organism evidence="1">
    <name type="scientific">marine sediment metagenome</name>
    <dbReference type="NCBI Taxonomy" id="412755"/>
    <lineage>
        <taxon>unclassified sequences</taxon>
        <taxon>metagenomes</taxon>
        <taxon>ecological metagenomes</taxon>
    </lineage>
</organism>
<dbReference type="AlphaFoldDB" id="X0WCL3"/>
<accession>X0WCL3</accession>
<comment type="caution">
    <text evidence="1">The sequence shown here is derived from an EMBL/GenBank/DDBJ whole genome shotgun (WGS) entry which is preliminary data.</text>
</comment>
<evidence type="ECO:0000313" key="1">
    <source>
        <dbReference type="EMBL" id="GAG20942.1"/>
    </source>
</evidence>
<reference evidence="1" key="1">
    <citation type="journal article" date="2014" name="Front. Microbiol.">
        <title>High frequency of phylogenetically diverse reductive dehalogenase-homologous genes in deep subseafloor sedimentary metagenomes.</title>
        <authorList>
            <person name="Kawai M."/>
            <person name="Futagami T."/>
            <person name="Toyoda A."/>
            <person name="Takaki Y."/>
            <person name="Nishi S."/>
            <person name="Hori S."/>
            <person name="Arai W."/>
            <person name="Tsubouchi T."/>
            <person name="Morono Y."/>
            <person name="Uchiyama I."/>
            <person name="Ito T."/>
            <person name="Fujiyama A."/>
            <person name="Inagaki F."/>
            <person name="Takami H."/>
        </authorList>
    </citation>
    <scope>NUCLEOTIDE SEQUENCE</scope>
    <source>
        <strain evidence="1">Expedition CK06-06</strain>
    </source>
</reference>
<feature type="non-terminal residue" evidence="1">
    <location>
        <position position="1"/>
    </location>
</feature>
<sequence length="222" mass="24148">DARDLIDALRLAFGHWIADGILVRGGVATGTYSETKSVATTTAPENFVGSLFSGSAVTAAVKLEGSGCGALLFTNNGMAEFLFDKYKEPILTFDNSQVIGWPDDDSSFFWFTGISLLRLLKLLSIKNGTTRSVLGILLNNLRYSFTAAANRLLPWSLVLALLSSPARAAEVRKKAIELLGIEDPGDFDPLQGVIDKWLAKRQEMELLEYLADSDSSIPVSRK</sequence>
<name>X0WCL3_9ZZZZ</name>
<dbReference type="EMBL" id="BARS01034323">
    <property type="protein sequence ID" value="GAG20942.1"/>
    <property type="molecule type" value="Genomic_DNA"/>
</dbReference>
<proteinExistence type="predicted"/>